<protein>
    <recommendedName>
        <fullName evidence="4">Dirigent protein</fullName>
    </recommendedName>
</protein>
<evidence type="ECO:0000256" key="3">
    <source>
        <dbReference type="ARBA" id="ARBA00022525"/>
    </source>
</evidence>
<dbReference type="EMBL" id="JAYMYS010000005">
    <property type="protein sequence ID" value="KAK7392769.1"/>
    <property type="molecule type" value="Genomic_DNA"/>
</dbReference>
<keyword evidence="4" id="KW-0052">Apoplast</keyword>
<organism evidence="5 6">
    <name type="scientific">Psophocarpus tetragonolobus</name>
    <name type="common">Winged bean</name>
    <name type="synonym">Dolichos tetragonolobus</name>
    <dbReference type="NCBI Taxonomy" id="3891"/>
    <lineage>
        <taxon>Eukaryota</taxon>
        <taxon>Viridiplantae</taxon>
        <taxon>Streptophyta</taxon>
        <taxon>Embryophyta</taxon>
        <taxon>Tracheophyta</taxon>
        <taxon>Spermatophyta</taxon>
        <taxon>Magnoliopsida</taxon>
        <taxon>eudicotyledons</taxon>
        <taxon>Gunneridae</taxon>
        <taxon>Pentapetalae</taxon>
        <taxon>rosids</taxon>
        <taxon>fabids</taxon>
        <taxon>Fabales</taxon>
        <taxon>Fabaceae</taxon>
        <taxon>Papilionoideae</taxon>
        <taxon>50 kb inversion clade</taxon>
        <taxon>NPAAA clade</taxon>
        <taxon>indigoferoid/millettioid clade</taxon>
        <taxon>Phaseoleae</taxon>
        <taxon>Psophocarpus</taxon>
    </lineage>
</organism>
<dbReference type="InterPro" id="IPR004265">
    <property type="entry name" value="Dirigent"/>
</dbReference>
<evidence type="ECO:0000256" key="1">
    <source>
        <dbReference type="ARBA" id="ARBA00010746"/>
    </source>
</evidence>
<dbReference type="AlphaFoldDB" id="A0AAN9XHW6"/>
<proteinExistence type="inferred from homology"/>
<comment type="similarity">
    <text evidence="1 4">Belongs to the plant dirigent protein family.</text>
</comment>
<dbReference type="InterPro" id="IPR044859">
    <property type="entry name" value="Allene_oxi_cyc_Dirigent"/>
</dbReference>
<comment type="caution">
    <text evidence="5">The sequence shown here is derived from an EMBL/GenBank/DDBJ whole genome shotgun (WGS) entry which is preliminary data.</text>
</comment>
<keyword evidence="4" id="KW-0732">Signal</keyword>
<reference evidence="5 6" key="1">
    <citation type="submission" date="2024-01" db="EMBL/GenBank/DDBJ databases">
        <title>The genomes of 5 underutilized Papilionoideae crops provide insights into root nodulation and disease resistanc.</title>
        <authorList>
            <person name="Jiang F."/>
        </authorList>
    </citation>
    <scope>NUCLEOTIDE SEQUENCE [LARGE SCALE GENOMIC DNA]</scope>
    <source>
        <strain evidence="5">DUOXIRENSHENG_FW03</strain>
        <tissue evidence="5">Leaves</tissue>
    </source>
</reference>
<dbReference type="Gene3D" id="2.40.480.10">
    <property type="entry name" value="Allene oxide cyclase-like"/>
    <property type="match status" value="1"/>
</dbReference>
<comment type="subcellular location">
    <subcellularLocation>
        <location evidence="4">Secreted</location>
        <location evidence="4">Extracellular space</location>
        <location evidence="4">Apoplast</location>
    </subcellularLocation>
</comment>
<name>A0AAN9XHW6_PSOTE</name>
<evidence type="ECO:0000313" key="5">
    <source>
        <dbReference type="EMBL" id="KAK7392769.1"/>
    </source>
</evidence>
<keyword evidence="6" id="KW-1185">Reference proteome</keyword>
<feature type="chain" id="PRO_5042671374" description="Dirigent protein" evidence="4">
    <location>
        <begin position="22"/>
        <end position="189"/>
    </location>
</feature>
<dbReference type="GO" id="GO:0048046">
    <property type="term" value="C:apoplast"/>
    <property type="evidence" value="ECO:0007669"/>
    <property type="project" value="UniProtKB-SubCell"/>
</dbReference>
<keyword evidence="3 4" id="KW-0964">Secreted</keyword>
<accession>A0AAN9XHW6</accession>
<evidence type="ECO:0000256" key="2">
    <source>
        <dbReference type="ARBA" id="ARBA00011738"/>
    </source>
</evidence>
<sequence>MANSSSLVFLFFFFFFYSTLATAKTHRFVRSISPSSLGLDKPQKLSQLHFFFHDVVGGTNQTAVRVAAAPSTDKSPTQFGAVVMIDDPLTESPESWSKVVGRAQGMYASASQTELGFLMTLSFVFTQGEFNGSTLSVLGRNTVLSAVREMPIVGGSGVFRFATGYAQAKTHSIDALEAIVEYNVSVFHY</sequence>
<gene>
    <name evidence="5" type="ORF">VNO78_21216</name>
</gene>
<dbReference type="PANTHER" id="PTHR21495">
    <property type="entry name" value="NUCLEOPORIN-RELATED"/>
    <property type="match status" value="1"/>
</dbReference>
<dbReference type="GO" id="GO:0009699">
    <property type="term" value="P:phenylpropanoid biosynthetic process"/>
    <property type="evidence" value="ECO:0007669"/>
    <property type="project" value="UniProtKB-ARBA"/>
</dbReference>
<evidence type="ECO:0000313" key="6">
    <source>
        <dbReference type="Proteomes" id="UP001386955"/>
    </source>
</evidence>
<evidence type="ECO:0000256" key="4">
    <source>
        <dbReference type="RuleBase" id="RU363099"/>
    </source>
</evidence>
<feature type="signal peptide" evidence="4">
    <location>
        <begin position="1"/>
        <end position="21"/>
    </location>
</feature>
<comment type="subunit">
    <text evidence="2 4">Homodimer.</text>
</comment>
<dbReference type="Proteomes" id="UP001386955">
    <property type="component" value="Unassembled WGS sequence"/>
</dbReference>
<dbReference type="Pfam" id="PF03018">
    <property type="entry name" value="Dirigent"/>
    <property type="match status" value="1"/>
</dbReference>
<comment type="function">
    <text evidence="4">Dirigent proteins impart stereoselectivity on the phenoxy radical-coupling reaction, yielding optically active lignans from two molecules of coniferyl alcohol in the biosynthesis of lignans, flavonolignans, and alkaloids and thus plays a central role in plant secondary metabolism.</text>
</comment>